<dbReference type="AlphaFoldDB" id="A0A7S2GZM8"/>
<evidence type="ECO:0000259" key="1">
    <source>
        <dbReference type="Pfam" id="PF01593"/>
    </source>
</evidence>
<dbReference type="InterPro" id="IPR002937">
    <property type="entry name" value="Amino_oxidase"/>
</dbReference>
<organism evidence="2">
    <name type="scientific">Octactis speculum</name>
    <dbReference type="NCBI Taxonomy" id="3111310"/>
    <lineage>
        <taxon>Eukaryota</taxon>
        <taxon>Sar</taxon>
        <taxon>Stramenopiles</taxon>
        <taxon>Ochrophyta</taxon>
        <taxon>Dictyochophyceae</taxon>
        <taxon>Dictyochales</taxon>
        <taxon>Dictyochaceae</taxon>
        <taxon>Octactis</taxon>
    </lineage>
</organism>
<dbReference type="InterPro" id="IPR045892">
    <property type="entry name" value="CrtISO-like"/>
</dbReference>
<evidence type="ECO:0000313" key="2">
    <source>
        <dbReference type="EMBL" id="CAD9476241.1"/>
    </source>
</evidence>
<protein>
    <recommendedName>
        <fullName evidence="1">Amine oxidase domain-containing protein</fullName>
    </recommendedName>
</protein>
<dbReference type="Gene3D" id="3.50.50.60">
    <property type="entry name" value="FAD/NAD(P)-binding domain"/>
    <property type="match status" value="1"/>
</dbReference>
<reference evidence="2" key="1">
    <citation type="submission" date="2021-01" db="EMBL/GenBank/DDBJ databases">
        <authorList>
            <person name="Corre E."/>
            <person name="Pelletier E."/>
            <person name="Niang G."/>
            <person name="Scheremetjew M."/>
            <person name="Finn R."/>
            <person name="Kale V."/>
            <person name="Holt S."/>
            <person name="Cochrane G."/>
            <person name="Meng A."/>
            <person name="Brown T."/>
            <person name="Cohen L."/>
        </authorList>
    </citation>
    <scope>NUCLEOTIDE SEQUENCE</scope>
    <source>
        <strain evidence="2">CCMP1381</strain>
    </source>
</reference>
<gene>
    <name evidence="2" type="ORF">DSPE1174_LOCUS28677</name>
</gene>
<name>A0A7S2GZM8_9STRA</name>
<sequence length="419" mass="45376">MSKMGGRSAVQEWEGLRDFIDPLERAILALPPLALRADLSVASTALPYLPGLADPRIGLKAGLLSGPWEAVLDKARVSNQFLRRWFDFLAFAFSGLPSDGTVAAAMVYMMAEFYKEGAKMDYPIGGSGAVVDALVRGVEKRGGQVRLRSPVSEIILEDGRAVGVTLKSGEKITAKHAVISNAPVWGTAKLLPPELRSQFKNDKSALDETTPMTPSFMHLHLGITAEGLSDEALSSIHHIVVPSWEHLTAPQQTVFVSIPSILDPTLAPPGHHVIHAYLPATEPFEIWEGLDTQSEEYKKLKQDRVKCLFSAIERFIPDIRERIVVEMAGSPLTHQRFLNRPRGTYGPELSAGEGEAFPGARTPIDGLLCCGDSTWPGIGVPAVAGSGIAAANAVRGTAAPQRELLQEMRTNDLLRPRLS</sequence>
<dbReference type="SUPFAM" id="SSF51905">
    <property type="entry name" value="FAD/NAD(P)-binding domain"/>
    <property type="match status" value="1"/>
</dbReference>
<dbReference type="PANTHER" id="PTHR46313:SF3">
    <property type="entry name" value="PROLYCOPENE ISOMERASE, CHLOROPLASTIC"/>
    <property type="match status" value="1"/>
</dbReference>
<dbReference type="EMBL" id="HBGS01055355">
    <property type="protein sequence ID" value="CAD9476241.1"/>
    <property type="molecule type" value="Transcribed_RNA"/>
</dbReference>
<dbReference type="GO" id="GO:0016116">
    <property type="term" value="P:carotenoid metabolic process"/>
    <property type="evidence" value="ECO:0007669"/>
    <property type="project" value="InterPro"/>
</dbReference>
<dbReference type="Pfam" id="PF01593">
    <property type="entry name" value="Amino_oxidase"/>
    <property type="match status" value="1"/>
</dbReference>
<dbReference type="PANTHER" id="PTHR46313">
    <property type="match status" value="1"/>
</dbReference>
<dbReference type="GO" id="GO:0016491">
    <property type="term" value="F:oxidoreductase activity"/>
    <property type="evidence" value="ECO:0007669"/>
    <property type="project" value="InterPro"/>
</dbReference>
<accession>A0A7S2GZM8</accession>
<feature type="domain" description="Amine oxidase" evidence="1">
    <location>
        <begin position="68"/>
        <end position="394"/>
    </location>
</feature>
<proteinExistence type="predicted"/>
<dbReference type="InterPro" id="IPR036188">
    <property type="entry name" value="FAD/NAD-bd_sf"/>
</dbReference>